<evidence type="ECO:0008006" key="4">
    <source>
        <dbReference type="Google" id="ProtNLM"/>
    </source>
</evidence>
<proteinExistence type="predicted"/>
<name>A0AAV8T5R3_9ROSI</name>
<sequence>MVWALQFQLMLPNCRSGGSGSACCVSLGAKCCGDNNQFTIYGDNRQHIWKRKRASPKFKLNCLHLHLHDIAAVSQNKVLVAAGVSAAIGQLSKPFTSYLLYGRDFDFASAFQAGGFPSTHSSAVVATATSLAFERGFSDSIFGLSVVYASLVMYDAQGVRREVGKHARVINKELSKHETNLTLTKDKDEGRLFEPNSSTKNTVLLETSDIKTTRSSQVATTPNLEAGIRDKAAPNNNNSGALPLKESIGHTEVEVIAGAFLGFFASVAVYSTL</sequence>
<dbReference type="PANTHER" id="PTHR31446">
    <property type="entry name" value="ACID PHOSPHATASE/VANADIUM-DEPENDENT HALOPEROXIDASE-RELATED PROTEIN"/>
    <property type="match status" value="1"/>
</dbReference>
<gene>
    <name evidence="2" type="ORF">K2173_004525</name>
</gene>
<dbReference type="InterPro" id="IPR003832">
    <property type="entry name" value="DUF212"/>
</dbReference>
<comment type="caution">
    <text evidence="2">The sequence shown here is derived from an EMBL/GenBank/DDBJ whole genome shotgun (WGS) entry which is preliminary data.</text>
</comment>
<feature type="region of interest" description="Disordered" evidence="1">
    <location>
        <begin position="215"/>
        <end position="238"/>
    </location>
</feature>
<dbReference type="AlphaFoldDB" id="A0AAV8T5R3"/>
<dbReference type="Proteomes" id="UP001159364">
    <property type="component" value="Linkage Group LG06"/>
</dbReference>
<dbReference type="PANTHER" id="PTHR31446:SF2">
    <property type="entry name" value="ACID PHOSPHATASE_VANADIUM-DEPENDENT HALOPEROXIDASE-RELATED PROTEIN"/>
    <property type="match status" value="1"/>
</dbReference>
<accession>A0AAV8T5R3</accession>
<dbReference type="EMBL" id="JAIWQS010000006">
    <property type="protein sequence ID" value="KAJ8761716.1"/>
    <property type="molecule type" value="Genomic_DNA"/>
</dbReference>
<organism evidence="2 3">
    <name type="scientific">Erythroxylum novogranatense</name>
    <dbReference type="NCBI Taxonomy" id="1862640"/>
    <lineage>
        <taxon>Eukaryota</taxon>
        <taxon>Viridiplantae</taxon>
        <taxon>Streptophyta</taxon>
        <taxon>Embryophyta</taxon>
        <taxon>Tracheophyta</taxon>
        <taxon>Spermatophyta</taxon>
        <taxon>Magnoliopsida</taxon>
        <taxon>eudicotyledons</taxon>
        <taxon>Gunneridae</taxon>
        <taxon>Pentapetalae</taxon>
        <taxon>rosids</taxon>
        <taxon>fabids</taxon>
        <taxon>Malpighiales</taxon>
        <taxon>Erythroxylaceae</taxon>
        <taxon>Erythroxylum</taxon>
    </lineage>
</organism>
<keyword evidence="3" id="KW-1185">Reference proteome</keyword>
<dbReference type="Pfam" id="PF02681">
    <property type="entry name" value="DUF212"/>
    <property type="match status" value="1"/>
</dbReference>
<dbReference type="CDD" id="cd01610">
    <property type="entry name" value="PAP2_like"/>
    <property type="match status" value="1"/>
</dbReference>
<evidence type="ECO:0000313" key="2">
    <source>
        <dbReference type="EMBL" id="KAJ8761716.1"/>
    </source>
</evidence>
<evidence type="ECO:0000256" key="1">
    <source>
        <dbReference type="SAM" id="MobiDB-lite"/>
    </source>
</evidence>
<reference evidence="2 3" key="1">
    <citation type="submission" date="2021-09" db="EMBL/GenBank/DDBJ databases">
        <title>Genomic insights and catalytic innovation underlie evolution of tropane alkaloids biosynthesis.</title>
        <authorList>
            <person name="Wang Y.-J."/>
            <person name="Tian T."/>
            <person name="Huang J.-P."/>
            <person name="Huang S.-X."/>
        </authorList>
    </citation>
    <scope>NUCLEOTIDE SEQUENCE [LARGE SCALE GENOMIC DNA]</scope>
    <source>
        <strain evidence="2">KIB-2018</strain>
        <tissue evidence="2">Leaf</tissue>
    </source>
</reference>
<protein>
    <recommendedName>
        <fullName evidence="4">Acid phosphatase/vanadium-dependent haloperoxidase-related protein</fullName>
    </recommendedName>
</protein>
<evidence type="ECO:0000313" key="3">
    <source>
        <dbReference type="Proteomes" id="UP001159364"/>
    </source>
</evidence>